<evidence type="ECO:0000256" key="2">
    <source>
        <dbReference type="SAM" id="MobiDB-lite"/>
    </source>
</evidence>
<organism evidence="3 6">
    <name type="scientific">Ustilaginoidea virens</name>
    <name type="common">Rice false smut fungus</name>
    <name type="synonym">Villosiclava virens</name>
    <dbReference type="NCBI Taxonomy" id="1159556"/>
    <lineage>
        <taxon>Eukaryota</taxon>
        <taxon>Fungi</taxon>
        <taxon>Dikarya</taxon>
        <taxon>Ascomycota</taxon>
        <taxon>Pezizomycotina</taxon>
        <taxon>Sordariomycetes</taxon>
        <taxon>Hypocreomycetidae</taxon>
        <taxon>Hypocreales</taxon>
        <taxon>Clavicipitaceae</taxon>
        <taxon>Ustilaginoidea</taxon>
    </lineage>
</organism>
<dbReference type="RefSeq" id="XP_043000450.1">
    <property type="nucleotide sequence ID" value="XM_043144515.1"/>
</dbReference>
<accession>A0A1B5KWJ4</accession>
<proteinExistence type="predicted"/>
<feature type="coiled-coil region" evidence="1">
    <location>
        <begin position="51"/>
        <end position="194"/>
    </location>
</feature>
<dbReference type="OrthoDB" id="5421041at2759"/>
<keyword evidence="1" id="KW-0175">Coiled coil</keyword>
<dbReference type="Proteomes" id="UP000054053">
    <property type="component" value="Unassembled WGS sequence"/>
</dbReference>
<reference evidence="6" key="2">
    <citation type="journal article" date="2016" name="Genome Announc.">
        <title>Genome sequence of Ustilaginoidea virens IPU010, a rice pathogenic fungus causing false smut.</title>
        <authorList>
            <person name="Kumagai T."/>
            <person name="Ishii T."/>
            <person name="Terai G."/>
            <person name="Umemura M."/>
            <person name="Machida M."/>
            <person name="Asai K."/>
        </authorList>
    </citation>
    <scope>NUCLEOTIDE SEQUENCE [LARGE SCALE GENOMIC DNA]</scope>
    <source>
        <strain evidence="6">IPU010</strain>
    </source>
</reference>
<dbReference type="EMBL" id="CP072757">
    <property type="protein sequence ID" value="QUC22777.1"/>
    <property type="molecule type" value="Genomic_DNA"/>
</dbReference>
<feature type="compositionally biased region" description="Polar residues" evidence="2">
    <location>
        <begin position="1"/>
        <end position="25"/>
    </location>
</feature>
<evidence type="ECO:0000256" key="1">
    <source>
        <dbReference type="SAM" id="Coils"/>
    </source>
</evidence>
<reference evidence="3" key="1">
    <citation type="journal article" date="2016" name="Genome Announc.">
        <title>Genome Sequence of Ustilaginoidea virens IPU010, a Rice Pathogenic Fungus Causing False Smut.</title>
        <authorList>
            <person name="Kumagai T."/>
            <person name="Ishii T."/>
            <person name="Terai G."/>
            <person name="Umemura M."/>
            <person name="Machida M."/>
            <person name="Asai K."/>
        </authorList>
    </citation>
    <scope>NUCLEOTIDE SEQUENCE [LARGE SCALE GENOMIC DNA]</scope>
    <source>
        <strain evidence="3">IPU010</strain>
    </source>
</reference>
<keyword evidence="5" id="KW-1185">Reference proteome</keyword>
<evidence type="ECO:0000313" key="3">
    <source>
        <dbReference type="EMBL" id="GAO15409.1"/>
    </source>
</evidence>
<feature type="region of interest" description="Disordered" evidence="2">
    <location>
        <begin position="248"/>
        <end position="270"/>
    </location>
</feature>
<evidence type="ECO:0008006" key="7">
    <source>
        <dbReference type="Google" id="ProtNLM"/>
    </source>
</evidence>
<dbReference type="EMBL" id="BBTG02000004">
    <property type="protein sequence ID" value="GAO15409.1"/>
    <property type="molecule type" value="Genomic_DNA"/>
</dbReference>
<protein>
    <recommendedName>
        <fullName evidence="7">MEI5 protein</fullName>
    </recommendedName>
</protein>
<gene>
    <name evidence="4" type="ORF">UV8b_07018</name>
    <name evidence="3" type="ORF">UVI_02010710</name>
</gene>
<feature type="region of interest" description="Disordered" evidence="2">
    <location>
        <begin position="503"/>
        <end position="533"/>
    </location>
</feature>
<feature type="region of interest" description="Disordered" evidence="2">
    <location>
        <begin position="1"/>
        <end position="28"/>
    </location>
</feature>
<dbReference type="KEGG" id="uvi:66067795"/>
<dbReference type="AlphaFoldDB" id="A0A1B5KWJ4"/>
<evidence type="ECO:0000313" key="5">
    <source>
        <dbReference type="Proteomes" id="UP000027002"/>
    </source>
</evidence>
<name>A0A1B5KWJ4_USTVR</name>
<evidence type="ECO:0000313" key="4">
    <source>
        <dbReference type="EMBL" id="QUC22777.1"/>
    </source>
</evidence>
<reference evidence="4" key="3">
    <citation type="submission" date="2020-03" db="EMBL/GenBank/DDBJ databases">
        <title>A mixture of massive structural variations and highly conserved coding sequences in Ustilaginoidea virens genome.</title>
        <authorList>
            <person name="Zhang K."/>
            <person name="Zhao Z."/>
            <person name="Zhang Z."/>
            <person name="Li Y."/>
            <person name="Hsiang T."/>
            <person name="Sun W."/>
        </authorList>
    </citation>
    <scope>NUCLEOTIDE SEQUENCE</scope>
    <source>
        <strain evidence="4">UV-8b</strain>
    </source>
</reference>
<sequence>MPASVATKTAQKPVSKPQQAQQNQAETDDKTIEDFLGVLGKFAAGEGFQRIKRLDQENESLRRNIESLRDAKDTYLQEFLDRYMKWDSDRKSYDARIAEHERQRERHIQESRTASEALAAEGRRVRELEAEMEKQDQRILQLAEEANNKVEEIARLENANQAQADQLGRDKELAEQAEANLEALTAQLKTTFEDFVGAKKSLESMRSFLAELPSLEDTRPQISEALESLFQSALQSFRFALGHDLDPEQLENSRPSVRNHAMPSPSLPLPATNSPAAKQMRVATGLMACGQALVTHIFRPSWLTLDGELDDVLRLVAESRPDQEAFFRAVSLNTLPEEQAANQEKSISNVVLEVSGSLSMWVRESKRQRFASMLQDVCRQACESWALIQKTHERIWPSLTFDMPEDWRALPALSVETAAANGEADGAASASASGGLPECGAPVLSEADVARVVWPTFLVAESLYADEGGDGALPDLLVHHGYVMTHAQMERAETEISQRAARRMRRSVSAAQGRRRSSAAFLPQGDAKGSGAK</sequence>
<dbReference type="Proteomes" id="UP000027002">
    <property type="component" value="Chromosome 5"/>
</dbReference>
<evidence type="ECO:0000313" key="6">
    <source>
        <dbReference type="Proteomes" id="UP000054053"/>
    </source>
</evidence>
<dbReference type="GeneID" id="66067795"/>